<dbReference type="PROSITE" id="PS51485">
    <property type="entry name" value="PHYTOCYANIN"/>
    <property type="match status" value="1"/>
</dbReference>
<gene>
    <name evidence="6" type="ORF">DH2020_035577</name>
</gene>
<feature type="domain" description="Phytocyanin" evidence="5">
    <location>
        <begin position="30"/>
        <end position="128"/>
    </location>
</feature>
<name>A0ABR0V9N0_REHGL</name>
<dbReference type="InterPro" id="IPR003245">
    <property type="entry name" value="Phytocyanin_dom"/>
</dbReference>
<dbReference type="CDD" id="cd04216">
    <property type="entry name" value="Phytocyanin"/>
    <property type="match status" value="1"/>
</dbReference>
<dbReference type="EMBL" id="JABTTQ020001565">
    <property type="protein sequence ID" value="KAK6130675.1"/>
    <property type="molecule type" value="Genomic_DNA"/>
</dbReference>
<evidence type="ECO:0000259" key="5">
    <source>
        <dbReference type="PROSITE" id="PS51485"/>
    </source>
</evidence>
<feature type="region of interest" description="Disordered" evidence="3">
    <location>
        <begin position="133"/>
        <end position="174"/>
    </location>
</feature>
<dbReference type="PANTHER" id="PTHR33021:SF193">
    <property type="entry name" value="OS06G0218600 PROTEIN"/>
    <property type="match status" value="1"/>
</dbReference>
<keyword evidence="7" id="KW-1185">Reference proteome</keyword>
<organism evidence="6 7">
    <name type="scientific">Rehmannia glutinosa</name>
    <name type="common">Chinese foxglove</name>
    <dbReference type="NCBI Taxonomy" id="99300"/>
    <lineage>
        <taxon>Eukaryota</taxon>
        <taxon>Viridiplantae</taxon>
        <taxon>Streptophyta</taxon>
        <taxon>Embryophyta</taxon>
        <taxon>Tracheophyta</taxon>
        <taxon>Spermatophyta</taxon>
        <taxon>Magnoliopsida</taxon>
        <taxon>eudicotyledons</taxon>
        <taxon>Gunneridae</taxon>
        <taxon>Pentapetalae</taxon>
        <taxon>asterids</taxon>
        <taxon>lamiids</taxon>
        <taxon>Lamiales</taxon>
        <taxon>Orobanchaceae</taxon>
        <taxon>Rehmannieae</taxon>
        <taxon>Rehmannia</taxon>
    </lineage>
</organism>
<dbReference type="Pfam" id="PF02298">
    <property type="entry name" value="Cu_bind_like"/>
    <property type="match status" value="1"/>
</dbReference>
<dbReference type="SUPFAM" id="SSF49503">
    <property type="entry name" value="Cupredoxins"/>
    <property type="match status" value="1"/>
</dbReference>
<evidence type="ECO:0000256" key="4">
    <source>
        <dbReference type="SAM" id="SignalP"/>
    </source>
</evidence>
<keyword evidence="1" id="KW-0479">Metal-binding</keyword>
<accession>A0ABR0V9N0</accession>
<evidence type="ECO:0000256" key="1">
    <source>
        <dbReference type="ARBA" id="ARBA00022723"/>
    </source>
</evidence>
<dbReference type="Gene3D" id="2.60.40.420">
    <property type="entry name" value="Cupredoxins - blue copper proteins"/>
    <property type="match status" value="1"/>
</dbReference>
<dbReference type="PANTHER" id="PTHR33021">
    <property type="entry name" value="BLUE COPPER PROTEIN"/>
    <property type="match status" value="1"/>
</dbReference>
<sequence length="199" mass="19777">MMAKFSYGSLMMVLMVVMMICSRIPGVPAAVYTVGDSSGWVMGGDYGTWASDKTFAVGDTLVFNYAPGHTVDEVSANDYKSCTTGNAIASDSSGATSVSLKTAGPHYFICGVPGHCGGGMKLAVTVAAAASGGGAPSSGATTSPPSTTTPGTTTSPEPPTSVATPNAGSITQPSSSAALSPGVSAFFAIFVLGFKCLGF</sequence>
<dbReference type="InterPro" id="IPR008972">
    <property type="entry name" value="Cupredoxin"/>
</dbReference>
<comment type="caution">
    <text evidence="6">The sequence shown here is derived from an EMBL/GenBank/DDBJ whole genome shotgun (WGS) entry which is preliminary data.</text>
</comment>
<dbReference type="PROSITE" id="PS00196">
    <property type="entry name" value="COPPER_BLUE"/>
    <property type="match status" value="1"/>
</dbReference>
<dbReference type="Proteomes" id="UP001318860">
    <property type="component" value="Unassembled WGS sequence"/>
</dbReference>
<feature type="signal peptide" evidence="4">
    <location>
        <begin position="1"/>
        <end position="29"/>
    </location>
</feature>
<evidence type="ECO:0000313" key="6">
    <source>
        <dbReference type="EMBL" id="KAK6130675.1"/>
    </source>
</evidence>
<keyword evidence="4" id="KW-0732">Signal</keyword>
<feature type="compositionally biased region" description="Low complexity" evidence="3">
    <location>
        <begin position="137"/>
        <end position="165"/>
    </location>
</feature>
<evidence type="ECO:0000313" key="7">
    <source>
        <dbReference type="Proteomes" id="UP001318860"/>
    </source>
</evidence>
<proteinExistence type="predicted"/>
<protein>
    <recommendedName>
        <fullName evidence="5">Phytocyanin domain-containing protein</fullName>
    </recommendedName>
</protein>
<keyword evidence="2" id="KW-0186">Copper</keyword>
<evidence type="ECO:0000256" key="3">
    <source>
        <dbReference type="SAM" id="MobiDB-lite"/>
    </source>
</evidence>
<reference evidence="6 7" key="1">
    <citation type="journal article" date="2021" name="Comput. Struct. Biotechnol. J.">
        <title>De novo genome assembly of the potent medicinal plant Rehmannia glutinosa using nanopore technology.</title>
        <authorList>
            <person name="Ma L."/>
            <person name="Dong C."/>
            <person name="Song C."/>
            <person name="Wang X."/>
            <person name="Zheng X."/>
            <person name="Niu Y."/>
            <person name="Chen S."/>
            <person name="Feng W."/>
        </authorList>
    </citation>
    <scope>NUCLEOTIDE SEQUENCE [LARGE SCALE GENOMIC DNA]</scope>
    <source>
        <strain evidence="6">DH-2019</strain>
    </source>
</reference>
<dbReference type="InterPro" id="IPR039391">
    <property type="entry name" value="Phytocyanin-like"/>
</dbReference>
<evidence type="ECO:0000256" key="2">
    <source>
        <dbReference type="ARBA" id="ARBA00023008"/>
    </source>
</evidence>
<feature type="chain" id="PRO_5046341698" description="Phytocyanin domain-containing protein" evidence="4">
    <location>
        <begin position="30"/>
        <end position="199"/>
    </location>
</feature>
<dbReference type="InterPro" id="IPR028871">
    <property type="entry name" value="BlueCu_1_BS"/>
</dbReference>